<feature type="region of interest" description="Disordered" evidence="1">
    <location>
        <begin position="90"/>
        <end position="119"/>
    </location>
</feature>
<proteinExistence type="predicted"/>
<keyword evidence="3" id="KW-1185">Reference proteome</keyword>
<evidence type="ECO:0000313" key="2">
    <source>
        <dbReference type="EMBL" id="GEC64160.1"/>
    </source>
</evidence>
<dbReference type="Proteomes" id="UP000319478">
    <property type="component" value="Unassembled WGS sequence"/>
</dbReference>
<name>A0ABQ0SHA8_NOVHA</name>
<accession>A0ABQ0SHA8</accession>
<evidence type="ECO:0000313" key="3">
    <source>
        <dbReference type="Proteomes" id="UP000319478"/>
    </source>
</evidence>
<comment type="caution">
    <text evidence="2">The sequence shown here is derived from an EMBL/GenBank/DDBJ whole genome shotgun (WGS) entry which is preliminary data.</text>
</comment>
<evidence type="ECO:0000256" key="1">
    <source>
        <dbReference type="SAM" id="MobiDB-lite"/>
    </source>
</evidence>
<dbReference type="EMBL" id="BJNN01000108">
    <property type="protein sequence ID" value="GEC64160.1"/>
    <property type="molecule type" value="Genomic_DNA"/>
</dbReference>
<reference evidence="2 3" key="1">
    <citation type="submission" date="2019-06" db="EMBL/GenBank/DDBJ databases">
        <title>Whole genome shotgun sequence of Komagataeibacter hansenii NBRC 14820.</title>
        <authorList>
            <person name="Hosoyama A."/>
            <person name="Uohara A."/>
            <person name="Ohji S."/>
            <person name="Ichikawa N."/>
        </authorList>
    </citation>
    <scope>NUCLEOTIDE SEQUENCE [LARGE SCALE GENOMIC DNA]</scope>
    <source>
        <strain evidence="2 3">NBRC 14820</strain>
    </source>
</reference>
<gene>
    <name evidence="2" type="ORF">GHA01_20090</name>
</gene>
<feature type="compositionally biased region" description="Polar residues" evidence="1">
    <location>
        <begin position="110"/>
        <end position="119"/>
    </location>
</feature>
<sequence>MSAERGAATSFSQLVAQVEDGQFNHDAGDAIQDLVAAMSDAAMSKNGRSKGKIAITIGFELEGGVITTTTDFKVTKPRMARAKSVFWATPENHLTRRNPRQQEMELREVPTSSSPIRNV</sequence>
<organism evidence="2 3">
    <name type="scientific">Novacetimonas hansenii</name>
    <name type="common">Komagataeibacter hansenii</name>
    <dbReference type="NCBI Taxonomy" id="436"/>
    <lineage>
        <taxon>Bacteria</taxon>
        <taxon>Pseudomonadati</taxon>
        <taxon>Pseudomonadota</taxon>
        <taxon>Alphaproteobacteria</taxon>
        <taxon>Acetobacterales</taxon>
        <taxon>Acetobacteraceae</taxon>
        <taxon>Novacetimonas</taxon>
    </lineage>
</organism>
<dbReference type="RefSeq" id="WP_141312842.1">
    <property type="nucleotide sequence ID" value="NZ_BJNN01000108.1"/>
</dbReference>
<protein>
    <submittedName>
        <fullName evidence="2">Uncharacterized protein</fullName>
    </submittedName>
</protein>